<gene>
    <name evidence="1" type="ORF">L210DRAFT_3169014</name>
</gene>
<comment type="caution">
    <text evidence="1">The sequence shown here is derived from an EMBL/GenBank/DDBJ whole genome shotgun (WGS) entry which is preliminary data.</text>
</comment>
<dbReference type="AlphaFoldDB" id="A0AAD4GGS4"/>
<name>A0AAD4GGS4_BOLED</name>
<sequence length="91" mass="9794">MALVTHFAVIPQRSALALSGFTLTSFASAPAENEGSIKASRTSRQHPLRFSACAVCTAATGLVDRDRHDLYAQSVSPRTPNVGQEKYIRCS</sequence>
<keyword evidence="2" id="KW-1185">Reference proteome</keyword>
<proteinExistence type="predicted"/>
<evidence type="ECO:0000313" key="2">
    <source>
        <dbReference type="Proteomes" id="UP001194468"/>
    </source>
</evidence>
<reference evidence="1" key="2">
    <citation type="journal article" date="2020" name="Nat. Commun.">
        <title>Large-scale genome sequencing of mycorrhizal fungi provides insights into the early evolution of symbiotic traits.</title>
        <authorList>
            <person name="Miyauchi S."/>
            <person name="Kiss E."/>
            <person name="Kuo A."/>
            <person name="Drula E."/>
            <person name="Kohler A."/>
            <person name="Sanchez-Garcia M."/>
            <person name="Morin E."/>
            <person name="Andreopoulos B."/>
            <person name="Barry K.W."/>
            <person name="Bonito G."/>
            <person name="Buee M."/>
            <person name="Carver A."/>
            <person name="Chen C."/>
            <person name="Cichocki N."/>
            <person name="Clum A."/>
            <person name="Culley D."/>
            <person name="Crous P.W."/>
            <person name="Fauchery L."/>
            <person name="Girlanda M."/>
            <person name="Hayes R.D."/>
            <person name="Keri Z."/>
            <person name="LaButti K."/>
            <person name="Lipzen A."/>
            <person name="Lombard V."/>
            <person name="Magnuson J."/>
            <person name="Maillard F."/>
            <person name="Murat C."/>
            <person name="Nolan M."/>
            <person name="Ohm R.A."/>
            <person name="Pangilinan J."/>
            <person name="Pereira M.F."/>
            <person name="Perotto S."/>
            <person name="Peter M."/>
            <person name="Pfister S."/>
            <person name="Riley R."/>
            <person name="Sitrit Y."/>
            <person name="Stielow J.B."/>
            <person name="Szollosi G."/>
            <person name="Zifcakova L."/>
            <person name="Stursova M."/>
            <person name="Spatafora J.W."/>
            <person name="Tedersoo L."/>
            <person name="Vaario L.M."/>
            <person name="Yamada A."/>
            <person name="Yan M."/>
            <person name="Wang P."/>
            <person name="Xu J."/>
            <person name="Bruns T."/>
            <person name="Baldrian P."/>
            <person name="Vilgalys R."/>
            <person name="Dunand C."/>
            <person name="Henrissat B."/>
            <person name="Grigoriev I.V."/>
            <person name="Hibbett D."/>
            <person name="Nagy L.G."/>
            <person name="Martin F.M."/>
        </authorList>
    </citation>
    <scope>NUCLEOTIDE SEQUENCE</scope>
    <source>
        <strain evidence="1">BED1</strain>
    </source>
</reference>
<accession>A0AAD4GGS4</accession>
<reference evidence="1" key="1">
    <citation type="submission" date="2019-10" db="EMBL/GenBank/DDBJ databases">
        <authorList>
            <consortium name="DOE Joint Genome Institute"/>
            <person name="Kuo A."/>
            <person name="Miyauchi S."/>
            <person name="Kiss E."/>
            <person name="Drula E."/>
            <person name="Kohler A."/>
            <person name="Sanchez-Garcia M."/>
            <person name="Andreopoulos B."/>
            <person name="Barry K.W."/>
            <person name="Bonito G."/>
            <person name="Buee M."/>
            <person name="Carver A."/>
            <person name="Chen C."/>
            <person name="Cichocki N."/>
            <person name="Clum A."/>
            <person name="Culley D."/>
            <person name="Crous P.W."/>
            <person name="Fauchery L."/>
            <person name="Girlanda M."/>
            <person name="Hayes R."/>
            <person name="Keri Z."/>
            <person name="LaButti K."/>
            <person name="Lipzen A."/>
            <person name="Lombard V."/>
            <person name="Magnuson J."/>
            <person name="Maillard F."/>
            <person name="Morin E."/>
            <person name="Murat C."/>
            <person name="Nolan M."/>
            <person name="Ohm R."/>
            <person name="Pangilinan J."/>
            <person name="Pereira M."/>
            <person name="Perotto S."/>
            <person name="Peter M."/>
            <person name="Riley R."/>
            <person name="Sitrit Y."/>
            <person name="Stielow B."/>
            <person name="Szollosi G."/>
            <person name="Zifcakova L."/>
            <person name="Stursova M."/>
            <person name="Spatafora J.W."/>
            <person name="Tedersoo L."/>
            <person name="Vaario L.-M."/>
            <person name="Yamada A."/>
            <person name="Yan M."/>
            <person name="Wang P."/>
            <person name="Xu J."/>
            <person name="Bruns T."/>
            <person name="Baldrian P."/>
            <person name="Vilgalys R."/>
            <person name="Henrissat B."/>
            <person name="Grigoriev I.V."/>
            <person name="Hibbett D."/>
            <person name="Nagy L.G."/>
            <person name="Martin F.M."/>
        </authorList>
    </citation>
    <scope>NUCLEOTIDE SEQUENCE</scope>
    <source>
        <strain evidence="1">BED1</strain>
    </source>
</reference>
<organism evidence="1 2">
    <name type="scientific">Boletus edulis BED1</name>
    <dbReference type="NCBI Taxonomy" id="1328754"/>
    <lineage>
        <taxon>Eukaryota</taxon>
        <taxon>Fungi</taxon>
        <taxon>Dikarya</taxon>
        <taxon>Basidiomycota</taxon>
        <taxon>Agaricomycotina</taxon>
        <taxon>Agaricomycetes</taxon>
        <taxon>Agaricomycetidae</taxon>
        <taxon>Boletales</taxon>
        <taxon>Boletineae</taxon>
        <taxon>Boletaceae</taxon>
        <taxon>Boletoideae</taxon>
        <taxon>Boletus</taxon>
    </lineage>
</organism>
<protein>
    <submittedName>
        <fullName evidence="1">Uncharacterized protein</fullName>
    </submittedName>
</protein>
<dbReference type="Proteomes" id="UP001194468">
    <property type="component" value="Unassembled WGS sequence"/>
</dbReference>
<evidence type="ECO:0000313" key="1">
    <source>
        <dbReference type="EMBL" id="KAF8443268.1"/>
    </source>
</evidence>
<dbReference type="EMBL" id="WHUW01000008">
    <property type="protein sequence ID" value="KAF8443268.1"/>
    <property type="molecule type" value="Genomic_DNA"/>
</dbReference>